<reference evidence="2" key="1">
    <citation type="journal article" date="2020" name="Stud. Mycol.">
        <title>101 Dothideomycetes genomes: a test case for predicting lifestyles and emergence of pathogens.</title>
        <authorList>
            <person name="Haridas S."/>
            <person name="Albert R."/>
            <person name="Binder M."/>
            <person name="Bloem J."/>
            <person name="Labutti K."/>
            <person name="Salamov A."/>
            <person name="Andreopoulos B."/>
            <person name="Baker S."/>
            <person name="Barry K."/>
            <person name="Bills G."/>
            <person name="Bluhm B."/>
            <person name="Cannon C."/>
            <person name="Castanera R."/>
            <person name="Culley D."/>
            <person name="Daum C."/>
            <person name="Ezra D."/>
            <person name="Gonzalez J."/>
            <person name="Henrissat B."/>
            <person name="Kuo A."/>
            <person name="Liang C."/>
            <person name="Lipzen A."/>
            <person name="Lutzoni F."/>
            <person name="Magnuson J."/>
            <person name="Mondo S."/>
            <person name="Nolan M."/>
            <person name="Ohm R."/>
            <person name="Pangilinan J."/>
            <person name="Park H.-J."/>
            <person name="Ramirez L."/>
            <person name="Alfaro M."/>
            <person name="Sun H."/>
            <person name="Tritt A."/>
            <person name="Yoshinaga Y."/>
            <person name="Zwiers L.-H."/>
            <person name="Turgeon B."/>
            <person name="Goodwin S."/>
            <person name="Spatafora J."/>
            <person name="Crous P."/>
            <person name="Grigoriev I."/>
        </authorList>
    </citation>
    <scope>NUCLEOTIDE SEQUENCE</scope>
    <source>
        <strain evidence="2">CBS 121167</strain>
    </source>
</reference>
<gene>
    <name evidence="2" type="ORF">K452DRAFT_60453</name>
</gene>
<feature type="compositionally biased region" description="Basic and acidic residues" evidence="1">
    <location>
        <begin position="49"/>
        <end position="74"/>
    </location>
</feature>
<evidence type="ECO:0000256" key="1">
    <source>
        <dbReference type="SAM" id="MobiDB-lite"/>
    </source>
</evidence>
<evidence type="ECO:0000313" key="2">
    <source>
        <dbReference type="EMBL" id="KAF2140073.1"/>
    </source>
</evidence>
<proteinExistence type="predicted"/>
<protein>
    <submittedName>
        <fullName evidence="2">Uncharacterized protein</fullName>
    </submittedName>
</protein>
<dbReference type="Proteomes" id="UP000799438">
    <property type="component" value="Unassembled WGS sequence"/>
</dbReference>
<keyword evidence="3" id="KW-1185">Reference proteome</keyword>
<dbReference type="AlphaFoldDB" id="A0A6A6B9N8"/>
<feature type="region of interest" description="Disordered" evidence="1">
    <location>
        <begin position="29"/>
        <end position="74"/>
    </location>
</feature>
<dbReference type="RefSeq" id="XP_033395786.1">
    <property type="nucleotide sequence ID" value="XM_033546895.1"/>
</dbReference>
<sequence length="111" mass="12353">MAGGVAWRLCRQSMQARLRIFTQQRSRWLDSAASPSVRWGKGSLSGDGGGRHSCERERVRSAEREREREREMTDRRHGMLVIPAHCFLAPASDLPCSSCPLTLSTAAAPSR</sequence>
<name>A0A6A6B9N8_9PEZI</name>
<organism evidence="2 3">
    <name type="scientific">Aplosporella prunicola CBS 121167</name>
    <dbReference type="NCBI Taxonomy" id="1176127"/>
    <lineage>
        <taxon>Eukaryota</taxon>
        <taxon>Fungi</taxon>
        <taxon>Dikarya</taxon>
        <taxon>Ascomycota</taxon>
        <taxon>Pezizomycotina</taxon>
        <taxon>Dothideomycetes</taxon>
        <taxon>Dothideomycetes incertae sedis</taxon>
        <taxon>Botryosphaeriales</taxon>
        <taxon>Aplosporellaceae</taxon>
        <taxon>Aplosporella</taxon>
    </lineage>
</organism>
<dbReference type="EMBL" id="ML995491">
    <property type="protein sequence ID" value="KAF2140073.1"/>
    <property type="molecule type" value="Genomic_DNA"/>
</dbReference>
<evidence type="ECO:0000313" key="3">
    <source>
        <dbReference type="Proteomes" id="UP000799438"/>
    </source>
</evidence>
<dbReference type="GeneID" id="54304402"/>
<accession>A0A6A6B9N8</accession>